<organism evidence="10 11">
    <name type="scientific">Triparma columacea</name>
    <dbReference type="NCBI Taxonomy" id="722753"/>
    <lineage>
        <taxon>Eukaryota</taxon>
        <taxon>Sar</taxon>
        <taxon>Stramenopiles</taxon>
        <taxon>Ochrophyta</taxon>
        <taxon>Bolidophyceae</taxon>
        <taxon>Parmales</taxon>
        <taxon>Triparmaceae</taxon>
        <taxon>Triparma</taxon>
    </lineage>
</organism>
<keyword evidence="2 8" id="KW-0472">Membrane</keyword>
<evidence type="ECO:0000256" key="6">
    <source>
        <dbReference type="PROSITE-ProRule" id="PRU00076"/>
    </source>
</evidence>
<evidence type="ECO:0000256" key="3">
    <source>
        <dbReference type="ARBA" id="ARBA00023157"/>
    </source>
</evidence>
<keyword evidence="8" id="KW-1133">Transmembrane helix</keyword>
<evidence type="ECO:0000256" key="7">
    <source>
        <dbReference type="SAM" id="MobiDB-lite"/>
    </source>
</evidence>
<keyword evidence="8" id="KW-0812">Transmembrane</keyword>
<dbReference type="InterPro" id="IPR005629">
    <property type="entry name" value="Skn1/Kre6/Sbg1"/>
</dbReference>
<dbReference type="EMBL" id="BRYA01001450">
    <property type="protein sequence ID" value="GMI43151.1"/>
    <property type="molecule type" value="Genomic_DNA"/>
</dbReference>
<dbReference type="PROSITE" id="PS00022">
    <property type="entry name" value="EGF_1"/>
    <property type="match status" value="1"/>
</dbReference>
<keyword evidence="5" id="KW-0961">Cell wall biogenesis/degradation</keyword>
<dbReference type="InterPro" id="IPR000742">
    <property type="entry name" value="EGF"/>
</dbReference>
<protein>
    <recommendedName>
        <fullName evidence="9">EGF-like domain-containing protein</fullName>
    </recommendedName>
</protein>
<feature type="disulfide bond" evidence="6">
    <location>
        <begin position="532"/>
        <end position="541"/>
    </location>
</feature>
<evidence type="ECO:0000313" key="10">
    <source>
        <dbReference type="EMBL" id="GMI43151.1"/>
    </source>
</evidence>
<comment type="subcellular location">
    <subcellularLocation>
        <location evidence="1">Membrane</location>
    </subcellularLocation>
</comment>
<keyword evidence="4" id="KW-0325">Glycoprotein</keyword>
<name>A0A9W7LB92_9STRA</name>
<evidence type="ECO:0000256" key="8">
    <source>
        <dbReference type="SAM" id="Phobius"/>
    </source>
</evidence>
<evidence type="ECO:0000259" key="9">
    <source>
        <dbReference type="PROSITE" id="PS50026"/>
    </source>
</evidence>
<dbReference type="GO" id="GO:0071555">
    <property type="term" value="P:cell wall organization"/>
    <property type="evidence" value="ECO:0007669"/>
    <property type="project" value="UniProtKB-KW"/>
</dbReference>
<dbReference type="PANTHER" id="PTHR31361:SF1">
    <property type="entry name" value="BETA-GLUCAN SYNTHESIS-ASSOCIATED PROTEIN KRE6-RELATED"/>
    <property type="match status" value="1"/>
</dbReference>
<dbReference type="Pfam" id="PF03935">
    <property type="entry name" value="SKN1_KRE6_Sbg1"/>
    <property type="match status" value="2"/>
</dbReference>
<feature type="domain" description="EGF-like" evidence="9">
    <location>
        <begin position="495"/>
        <end position="542"/>
    </location>
</feature>
<dbReference type="OrthoDB" id="412647at2759"/>
<keyword evidence="3 6" id="KW-1015">Disulfide bond</keyword>
<comment type="caution">
    <text evidence="10">The sequence shown here is derived from an EMBL/GenBank/DDBJ whole genome shotgun (WGS) entry which is preliminary data.</text>
</comment>
<comment type="caution">
    <text evidence="6">Lacks conserved residue(s) required for the propagation of feature annotation.</text>
</comment>
<keyword evidence="11" id="KW-1185">Reference proteome</keyword>
<dbReference type="SUPFAM" id="SSF49899">
    <property type="entry name" value="Concanavalin A-like lectins/glucanases"/>
    <property type="match status" value="1"/>
</dbReference>
<dbReference type="GO" id="GO:0005886">
    <property type="term" value="C:plasma membrane"/>
    <property type="evidence" value="ECO:0007669"/>
    <property type="project" value="TreeGrafter"/>
</dbReference>
<dbReference type="AlphaFoldDB" id="A0A9W7LB92"/>
<sequence>MSDEFETSGRTFADGHDSAWTALDKSDDDMSSSGGGSLHYYNSSTVSTSHGFLNVSTHLGETKWTGYDPFKREYVNMKKTYKSGNVNGWNKFCFTGGIVEIDAIMPGDPQAGGLWPAMWILGNLGRATYEGSTNKIWPWSQAKCNRELQRGQEISGCSGVNHYGLEGGVGRGSTEIDVIEIMPGEPGFLPSTQPKVERPYAAMTLQVAPGVTVNRPNSGQRPVLVGSDGTGGHAPTEPQTWYPDLAYRGNTTLNPFFYGTYLGKTKPEEPVTRTEDEAYQADAVGAMHQMKEAHFAKVHTYRVEWRPGRPGGEGEEEDKGRIDWYVKDTEEGARGRPGGYPYKKKEKKDVKNSDYNSPQTPSPTGWTHAFTILGSSLSITGADIPREPSYLIFNTAVSSTWGFPFDVPPTCKKCYDCSNPECACALPPGFCDSLQGGKASMLIDSVRVYQEPGMENVGCDPVGMPTREFIKGHEYRYMRPTPFVDKGPLKDVTGGGGECEDDAGCGGSGKCVSAGSVSFWTPSNSGRTVCKCPSDRVGPHCRAVRYFDDSPGAYDYELDTGWFLRRIAVPYLPWPVVGVLVAVGALFVASVGTTLKKKRMTEGVYRGVARGEATPMFKRGAWEVFDQRVSEMKRTAGGRSTNTNF</sequence>
<dbReference type="GO" id="GO:0015926">
    <property type="term" value="F:glucosidase activity"/>
    <property type="evidence" value="ECO:0007669"/>
    <property type="project" value="TreeGrafter"/>
</dbReference>
<dbReference type="Proteomes" id="UP001165065">
    <property type="component" value="Unassembled WGS sequence"/>
</dbReference>
<keyword evidence="6" id="KW-0245">EGF-like domain</keyword>
<feature type="compositionally biased region" description="Polar residues" evidence="7">
    <location>
        <begin position="353"/>
        <end position="362"/>
    </location>
</feature>
<gene>
    <name evidence="10" type="ORF">TrCOL_g9751</name>
</gene>
<evidence type="ECO:0000256" key="4">
    <source>
        <dbReference type="ARBA" id="ARBA00023180"/>
    </source>
</evidence>
<evidence type="ECO:0000256" key="2">
    <source>
        <dbReference type="ARBA" id="ARBA00023136"/>
    </source>
</evidence>
<dbReference type="PROSITE" id="PS50026">
    <property type="entry name" value="EGF_3"/>
    <property type="match status" value="1"/>
</dbReference>
<feature type="transmembrane region" description="Helical" evidence="8">
    <location>
        <begin position="571"/>
        <end position="591"/>
    </location>
</feature>
<evidence type="ECO:0000256" key="1">
    <source>
        <dbReference type="ARBA" id="ARBA00004370"/>
    </source>
</evidence>
<proteinExistence type="predicted"/>
<accession>A0A9W7LB92</accession>
<evidence type="ECO:0000256" key="5">
    <source>
        <dbReference type="ARBA" id="ARBA00023316"/>
    </source>
</evidence>
<dbReference type="GO" id="GO:0005789">
    <property type="term" value="C:endoplasmic reticulum membrane"/>
    <property type="evidence" value="ECO:0007669"/>
    <property type="project" value="TreeGrafter"/>
</dbReference>
<evidence type="ECO:0000313" key="11">
    <source>
        <dbReference type="Proteomes" id="UP001165065"/>
    </source>
</evidence>
<dbReference type="PANTHER" id="PTHR31361">
    <property type="entry name" value="BETA-GLUCAN SYNTHESIS-ASSOCIATED PROTEIN KRE6-RELATED"/>
    <property type="match status" value="1"/>
</dbReference>
<feature type="region of interest" description="Disordered" evidence="7">
    <location>
        <begin position="326"/>
        <end position="362"/>
    </location>
</feature>
<dbReference type="GO" id="GO:0006078">
    <property type="term" value="P:(1-&gt;6)-beta-D-glucan biosynthetic process"/>
    <property type="evidence" value="ECO:0007669"/>
    <property type="project" value="TreeGrafter"/>
</dbReference>
<dbReference type="InterPro" id="IPR013320">
    <property type="entry name" value="ConA-like_dom_sf"/>
</dbReference>
<reference evidence="11" key="1">
    <citation type="journal article" date="2023" name="Commun. Biol.">
        <title>Genome analysis of Parmales, the sister group of diatoms, reveals the evolutionary specialization of diatoms from phago-mixotrophs to photoautotrophs.</title>
        <authorList>
            <person name="Ban H."/>
            <person name="Sato S."/>
            <person name="Yoshikawa S."/>
            <person name="Yamada K."/>
            <person name="Nakamura Y."/>
            <person name="Ichinomiya M."/>
            <person name="Sato N."/>
            <person name="Blanc-Mathieu R."/>
            <person name="Endo H."/>
            <person name="Kuwata A."/>
            <person name="Ogata H."/>
        </authorList>
    </citation>
    <scope>NUCLEOTIDE SEQUENCE [LARGE SCALE GENOMIC DNA]</scope>
</reference>
<dbReference type="Gene3D" id="2.60.120.200">
    <property type="match status" value="1"/>
</dbReference>